<dbReference type="InterPro" id="IPR003593">
    <property type="entry name" value="AAA+_ATPase"/>
</dbReference>
<feature type="compositionally biased region" description="Acidic residues" evidence="9">
    <location>
        <begin position="4780"/>
        <end position="4817"/>
    </location>
</feature>
<dbReference type="GO" id="GO:0000055">
    <property type="term" value="P:ribosomal large subunit export from nucleus"/>
    <property type="evidence" value="ECO:0007669"/>
    <property type="project" value="TreeGrafter"/>
</dbReference>
<protein>
    <recommendedName>
        <fullName evidence="4">Midasin</fullName>
    </recommendedName>
</protein>
<feature type="compositionally biased region" description="Acidic residues" evidence="9">
    <location>
        <begin position="4561"/>
        <end position="4570"/>
    </location>
</feature>
<dbReference type="FunFam" id="3.40.50.300:FF:004102">
    <property type="entry name" value="Uncharacterized protein"/>
    <property type="match status" value="1"/>
</dbReference>
<dbReference type="GO" id="GO:0005524">
    <property type="term" value="F:ATP binding"/>
    <property type="evidence" value="ECO:0007669"/>
    <property type="project" value="UniProtKB-KW"/>
</dbReference>
<accession>A0A146LXH0</accession>
<dbReference type="Pfam" id="PF07728">
    <property type="entry name" value="AAA_5"/>
    <property type="match status" value="7"/>
</dbReference>
<dbReference type="GO" id="GO:0005654">
    <property type="term" value="C:nucleoplasm"/>
    <property type="evidence" value="ECO:0007669"/>
    <property type="project" value="UniProtKB-SubCell"/>
</dbReference>
<reference evidence="11" key="1">
    <citation type="journal article" date="2016" name="Gigascience">
        <title>De novo construction of an expanded transcriptome assembly for the western tarnished plant bug, Lygus hesperus.</title>
        <authorList>
            <person name="Tassone E.E."/>
            <person name="Geib S.M."/>
            <person name="Hall B."/>
            <person name="Fabrick J.A."/>
            <person name="Brent C.S."/>
            <person name="Hull J.J."/>
        </authorList>
    </citation>
    <scope>NUCLEOTIDE SEQUENCE</scope>
</reference>
<feature type="region of interest" description="Disordered" evidence="9">
    <location>
        <begin position="3502"/>
        <end position="3529"/>
    </location>
</feature>
<keyword evidence="7" id="KW-0143">Chaperone</keyword>
<organism evidence="11">
    <name type="scientific">Lygus hesperus</name>
    <name type="common">Western plant bug</name>
    <dbReference type="NCBI Taxonomy" id="30085"/>
    <lineage>
        <taxon>Eukaryota</taxon>
        <taxon>Metazoa</taxon>
        <taxon>Ecdysozoa</taxon>
        <taxon>Arthropoda</taxon>
        <taxon>Hexapoda</taxon>
        <taxon>Insecta</taxon>
        <taxon>Pterygota</taxon>
        <taxon>Neoptera</taxon>
        <taxon>Paraneoptera</taxon>
        <taxon>Hemiptera</taxon>
        <taxon>Heteroptera</taxon>
        <taxon>Panheteroptera</taxon>
        <taxon>Cimicomorpha</taxon>
        <taxon>Miridae</taxon>
        <taxon>Mirini</taxon>
        <taxon>Lygus</taxon>
    </lineage>
</organism>
<name>A0A146LXH0_LYGHE</name>
<dbReference type="InterPro" id="IPR036465">
    <property type="entry name" value="vWFA_dom_sf"/>
</dbReference>
<feature type="compositionally biased region" description="Basic and acidic residues" evidence="9">
    <location>
        <begin position="4818"/>
        <end position="4838"/>
    </location>
</feature>
<feature type="compositionally biased region" description="Basic and acidic residues" evidence="9">
    <location>
        <begin position="4768"/>
        <end position="4779"/>
    </location>
</feature>
<dbReference type="Gene3D" id="3.40.50.300">
    <property type="entry name" value="P-loop containing nucleotide triphosphate hydrolases"/>
    <property type="match status" value="6"/>
</dbReference>
<dbReference type="SMART" id="SM00382">
    <property type="entry name" value="AAA"/>
    <property type="match status" value="5"/>
</dbReference>
<evidence type="ECO:0000256" key="3">
    <source>
        <dbReference type="ARBA" id="ARBA00007188"/>
    </source>
</evidence>
<dbReference type="CDD" id="cd01460">
    <property type="entry name" value="vWA_midasin"/>
    <property type="match status" value="1"/>
</dbReference>
<dbReference type="GO" id="GO:0000027">
    <property type="term" value="P:ribosomal large subunit assembly"/>
    <property type="evidence" value="ECO:0007669"/>
    <property type="project" value="InterPro"/>
</dbReference>
<dbReference type="EMBL" id="GDHC01006356">
    <property type="protein sequence ID" value="JAQ12273.1"/>
    <property type="molecule type" value="Transcribed_RNA"/>
</dbReference>
<feature type="compositionally biased region" description="Basic and acidic residues" evidence="9">
    <location>
        <begin position="4627"/>
        <end position="4644"/>
    </location>
</feature>
<feature type="compositionally biased region" description="Acidic residues" evidence="9">
    <location>
        <begin position="4940"/>
        <end position="4958"/>
    </location>
</feature>
<feature type="compositionally biased region" description="Acidic residues" evidence="9">
    <location>
        <begin position="4696"/>
        <end position="4724"/>
    </location>
</feature>
<dbReference type="GO" id="GO:0030687">
    <property type="term" value="C:preribosome, large subunit precursor"/>
    <property type="evidence" value="ECO:0007669"/>
    <property type="project" value="TreeGrafter"/>
</dbReference>
<feature type="compositionally biased region" description="Basic and acidic residues" evidence="9">
    <location>
        <begin position="5021"/>
        <end position="5047"/>
    </location>
</feature>
<evidence type="ECO:0000256" key="8">
    <source>
        <dbReference type="ARBA" id="ARBA00023242"/>
    </source>
</evidence>
<dbReference type="FunFam" id="3.40.50.300:FF:000582">
    <property type="entry name" value="Midasin"/>
    <property type="match status" value="1"/>
</dbReference>
<dbReference type="SUPFAM" id="SSF53300">
    <property type="entry name" value="vWA-like"/>
    <property type="match status" value="1"/>
</dbReference>
<feature type="compositionally biased region" description="Acidic residues" evidence="9">
    <location>
        <begin position="4496"/>
        <end position="4505"/>
    </location>
</feature>
<keyword evidence="8" id="KW-0539">Nucleus</keyword>
<dbReference type="PANTHER" id="PTHR48103">
    <property type="entry name" value="MIDASIN-RELATED"/>
    <property type="match status" value="1"/>
</dbReference>
<evidence type="ECO:0000256" key="7">
    <source>
        <dbReference type="ARBA" id="ARBA00023186"/>
    </source>
</evidence>
<dbReference type="InterPro" id="IPR041190">
    <property type="entry name" value="Midasin_AAA_lid_5"/>
</dbReference>
<evidence type="ECO:0000256" key="4">
    <source>
        <dbReference type="ARBA" id="ARBA00017143"/>
    </source>
</evidence>
<keyword evidence="5" id="KW-0547">Nucleotide-binding</keyword>
<sequence>FCLEPLGVSSTWFLRYLKLCKIYILLVNINEIIVPQNLRLYHCSLMGSFQEYHDIFLGFQKLVSCESYQQHLKQHVVKFTSLQLEDWTHEHFNSAISVLSKHILAPECVDSILECFPHLATPIVAAALEIEQIDHQSRYVCLGKLFTKQNTVIKSYLRYFEEEKPPWQSQEVLTPSKNTKKRKMSVRKVSDLEVVECCWNLLRADFQTFSTKWCWSSFLDKFAASKDEQVVWVACQCLAKVLAMDETTKKEFMSKLLTPSKIDEYQLLYEKSIGNQMWLQNSPSKSQDIDTTKREGSRVPLNSTKMYADFGGVLLPIFNKDQVQAGKLVLVKSTISNLRRIAIGVSTNKAVGLMGPVGCGKSALVEHLANTTGRRTDSELLNVQLGEETDSKLLLGTYKCTDVPGEFIWEPGILTKAVMGGHWLLIEDIESAASDVAAVLANLLEHNTINVPGYRDNVPAAPGFHLFMTHRLLPGGYGHHRKQTTATELLEKHWLQVSVEPLSTDELIHIIQVQFPLLKTIASRMVAVYMLFAAGEHEGESNRAPRQAGQRLISTRDLLKWCTRAERGFEVTSPESALKVLQDAIDIFCCSYSDLAFRSKIAGDMAACLGIIKTKAEYFCNLYKPSITIDSKSCTAGRANLVRIESGKPVTLDELSDNLRFALTRESSCLLERLGVCLSLNEPVLIVGETGTGKTTTIQLLAKHTSHKLVVINMNQQSDSSDLLGGYKPVDLKQTVMPLREEFEYLFRSLFNVQANQKFLENISVCVSKRMWTTLLKLMAQSQTAAVKRLSGTGSSAHKEVTLWRELGDKINRLQAQLRVNRSAMAFSFIEGSLVRALKEGHWVLLDEINLACAETLQCLSGLLEGPTGSVSLLERGDAVKVPRHPNFRLLAAMNPATDFGKKDLPPGVRNRFTELFVSEHSDKNDLSLVVKCYLPDLPPPKVEAVVKFYILVKKKAADVLVDSTGHRPLYSLRTLCRGLLVAAENKCGNMNRSLYEALCLSFLTQLNSTSHAFVKDMIAAFVLDADTRKSVLSQPIPEPSKGNYVCFEGYWVEQGHAGSRIDEKYLLTPSVRKNLCDIARCVSMSNHPILIQGETSVGKTSLITYLAMAAGHKCYRINNHQHTDLQEYVGTYCADPATGSLVFREGVLVEAMRNGHWIILDELNLAPSEVLEALNRVLDDNRELFITETQVTVKAHPSFRLFATQNPPGLYGGRKMLSRAFRNRFVELHFDEIPPPELENILQHRCNMPLSYCKKLVAVMLDLQVQRRGSATFAGKLGFITLRDLFRWGERYRLAQSSDPGKYYDWDQHIADEGYLVLAGRVRKNEESEIIRSVLEKRIKRTVNVDKLFSLTSDTSVVTKHILGKIVGPPLPEEFRHIVWTYNLRKTAVLVGKAIEFCEPLLLVGETGCGKTTICQLIAVVQQQLLYSVNCHQHSESSDFLGGLRPVRDKVDEKGKLFEWVDGPLIMAVKDGMMFLADEISLADDSVLERLNSLLEPERRLMVSEKGSDEDVDITAAPGFRFVGTMNPGGDYGKKELSPALRNRLTEVWCEGPTTDEDLSAIVEHNVRPGLSLGNQEDGSSGIGRALIQFLNWFKITEIGKRIGVSVRDVLTWVRFINLVASNNEDNGTIDVATAYVHGACLTLLDGIGTATTATENVDALKIFRSSCIEFLFKQVDTALGCDHSPALEVLMKPESLNLEVVSTPEKFGLHPFYINKVPGAEVGNLGFTFEAPTTCLNTLRLIRSLQIPSRAILLEGSPGVGKTSIVTALAKATGHQVTRINLSEQTDISDLFGADLPVEGAKGGTFAWRDGPFLKALKQGQWILLDELNLASQSVVEGLNSVLDHRGEIFVPELGRTFHIKADSTRLFACQNPQRQGGARKGLPLSFLNRFTQVFMEPLSKDDLLVIVRGTHPEVDSDLIKKMVELTAQLNDMTKTGSWGSSGGPFEWNLRDLNFWIESFSALDGQQNPGAFVKTIYADRLRKSSERQDVLDLYETIFGPEYPLVSDNPPVILNNQNVLIGEVSLSRTTSNGGKDSSVDSSNTLLVLRHQISTLRSLALCVRMGWLSILVGDSYCGKTSVLNTLAHLAGKKMCSIPVSSAMDTTELLGGFEQTDYGRHLDSLYQKVHAIVTRVARFHSLHANFDEAHRLLQVWRESNLTTNQSCEEVFTLDKALLITKKRIENLRRVLNILSQTEHRCNGRSLSRIVTTLNELSENVEKQSSLTAGNFEWVDSILVKCLEEGNWLVVDNVNLCSGAVLDRLNGLLEPDGVLVLGERGIRPDGAEVVIKPHKDFRIFFTLDPARGNISRAMRNRGIEIYVERLASDISLPQVHHSRFSSRLDLLSLLRHMGFTSSAQAQALLHIHSKLTQQCAGYESPHLGYLMDAAFLTLQNWKRGQHLVSVTENAFSDVYIKSRTMSIEQRLKLTSALCDAISDVKSDLTSESVNFMDCFGDTIMLQTLKLDENSVFECLKHQGGLIHAVMNLFKMVTLSDTLSKNLSSYTLSDFETLNDNNSGSDHRILDTLPFLVIAFYSFASSNDVDLRHAWIQHLADSSPKTGITQMIYDKILLISDVVRGVLKTGLPSSSLPWDPRHLSRLPVGDYSLQNRLHALICYKIVQACDTDESTLSDRKINWKSITIIQYSNAIKKGLISDLPTNLVIVCEISRLFEILEKVIVHVFNSPNTHFTLERCWEWLHKVAWKFRLLNMTKRRLFSIPPTHSSTLPPVNFESLNYLTQHYKWFRKHTLPMLLELATYDATVENEVDSLMTLIDLIDNSIDLGKIHLIPLCRQVMKLMEQPSPMKTTEQCDLSRKIHQLEDSVKFWKLDLFGLDASSSDCGFLASTKGQECRQKMIACCEQIFGNCDIIQGGVTAGELETTFETARHDITGERERSVVRMWPIFELVALRLNSALRSTLSQSWGPSTEEPLRNTEYAASLRQSLVDWFKATGCIAPTSVGIIKSGLELSNDSSQNLSSVMLHLTAHMHSSFAIHGPLLFLEWEQNTVMEDDNLSSAKKSEVYPQDPMLAIFLSCIVNKLKKTSSSESSLALKSHRNTMAMIQNLRIMLWRNVPVLFSNSLKSCLNEEVFLKNSYSKLLQILSSCLKVEGISSVDAICKALVALNFDSGKTKGHRCDSFVVPVVDTLKSLENTLGAWQRLEMDTSEWWICVGKCWSLIGYIHLTFFSNLELIDPVHKEAMKRQYRLEELKELKVLLCVQELTRAVVGATGTWPLKEQYESKIIELEARKECQEGIAVRPYPSRYNKITTELKSFMESLFAHEKFRDITSRLDVSDNDAEAALRTRTEVSSWLMSVRSFHYRLKSQYYASYPDVVTPALLALSQVIWGTDMALSNMDKSIVKRQLRGDIPIQQILGLLLSITDISSSTSLIDVCCSSTILTLLKKAEDGSLAKKSRSQDEKIRLSKICMRLVKSLKDTSKEESLHNYVFRVLEFVVDSWEKLQEENKIKVAQEQSIYINKLTPIQQEEEERKNEVRQLFPVTKEQDFGDLEGPDNLEDVGKPSEKPEEKESEKIALCIEDVEEICDIHRDIVRTSVQTPWFIGGHGANDSTFHSSLLNDRVDLFWKLLSGPGMRACDGSLSAEALPGLLVALSQPFDSIPSTAVVPENDPDASDFYHDPNVEEATQCMSLLQAILSRVEELLAEWPDHPTLKLIKEIILRISGFSITSPLSRFLTGLELLLTRLHEWEENAHDGVSLSRHAASLTNQIIAWRRLELTAWKGALMSRKKKVATGARRWWFHLYSLCISFLRGDAQDSSTDELVKALENFMETSSLGEFSTRLQLLLTFHCHCLILPQSENQRKLTHIFWNIHRFYEQFSQQVSAKISEQGAPIEKKLKEYVKIARWNDINYWAVKAAVEKTHNTVHKHIKDYEKMLLEPANCAMTKLTSGPLRLKLPNINFMNYLTQFKPLESYEDRSEEDLENHLVRLEALLRRCKRNCKEIITSCSYPSLLKTLNIHLQEWKEVGELICQFEIDPNVPQEKKRAAAKVLLQRKRRAVAELLRTLSQLGLSYRSGLHMYEVTNTSFALLPPLDIKVGIQQLSSRQCDHDLVTSWRGADEQFLCSVAQYAQLKRSLEHSHKDLGPITIEKLKGFTAYLTQMARETKESLCQNVMDMYSLRCQLYQISQVSDENLQGVNSTVLKTNQDDVLGEIENLTFTLKQFSCVLNACPERSQFIDSKELQTVFCTSINNSMVNAYKHDDQWDQAMSKIDTLIRSASKLKDDINKSQRHRLFTQKVNPLLSDSVDTIVLENQLGTFLKSHSMLKITVVDLQKMIDSFGSNINGSLNLNPLTKCLEDLTARLSEVGAQWNSVELANEDLDEKLVSEFSSNLNRLVHNTLIFIQNVYKSHVRKGESNSKSSESATNADQEETFSLEDGHLKEKIVGCLDVDFSNLKIREFSRDLADILLKLNRISGSSTYNQCLRILRNAYPLLDQLAYLFQYFLTQQTSTMKLLAKINALLLGIFTEFAKNGYNVPEELREEGEEGEGQETKGGMGLGEGEGEKDVSDQIESLDQLEDAKRPEDYKNQKEEHKECKEEEKGINMEEDMDGELQDIDKKENEEGEDNEEDDEDPDKEMGVTEKGAEALDKEVWGSDSEEEDEGDNELPEDEGNRGSEQTEKEMRAKNDEEGDGEDEHGDDKDNKHRDQKKPEINEMEEQEMDDDQVDPYHGNQPPTPEIEPLDIPDDLDMNGDDSGEDENKEDEENPFDIDKMKEKALPDDEPENDGEDQNKDGDQEDDQDKGPEEGDDEDGDHKDFSKPELIREEEEQQEDEANDEENKETEANAEDLETENNDEEEETSDAVHVEKPSDAKAESSEDKTSSNDQVTNTDEAMEQNERRKNDHQQDDGREEDGTAGAAEKEETDQGGRTGASGKQQRKKDDKQREDQKRQRPGDSNIERSLGEANEPVKKKLKTIEAGKEENRQEEEEDKMEEGIEEDDQADLYQHIKEAKENSHDTQVIDAATKEQAAEQKPVINKEDEEVETLKEDEEITEMDEDVDDVSDEIPKPKADKPTLDDAKKDNKSKGKQEGDVMEDATLEVEIEGEVVPTMSVPRGPDSTYHTQMGQLMSDDDKFLLLSEKDVFRLRQELQEQLATWSQPPAQNEATEAWEKLSSVTSGLSRDLSEQLRLVLEPTTASGLKGDFRTGRRINMRKVIPYIASQFRKDKIWLRRSKPSKREYQIVMAIDDSSSMADNQSKELAFESLALVSRALTLLEAGDLAVLSFGESIKVLHELGQPFTDSSGARLVQQLTFDQKRTKVGALVDYTTALLSSCAKKTDADVAQLLVILSDGRGVMSEGEASVLSAVRSAKHNRIFMIFVIIESPNSKDSILDIRQPCFKDGKLLGITSYMDNFPFPFYLILRDINNLPSVLSDALRQWFELVTNSQ</sequence>
<feature type="compositionally biased region" description="Basic and acidic residues" evidence="9">
    <location>
        <begin position="4852"/>
        <end position="4864"/>
    </location>
</feature>
<feature type="non-terminal residue" evidence="11">
    <location>
        <position position="1"/>
    </location>
</feature>
<dbReference type="InterPro" id="IPR040848">
    <property type="entry name" value="AAA_lid_7"/>
</dbReference>
<evidence type="ECO:0000256" key="9">
    <source>
        <dbReference type="SAM" id="MobiDB-lite"/>
    </source>
</evidence>
<comment type="similarity">
    <text evidence="3">Belongs to the midasin family.</text>
</comment>
<feature type="compositionally biased region" description="Basic and acidic residues" evidence="9">
    <location>
        <begin position="4725"/>
        <end position="4735"/>
    </location>
</feature>
<feature type="compositionally biased region" description="Acidic residues" evidence="9">
    <location>
        <begin position="4751"/>
        <end position="4767"/>
    </location>
</feature>
<dbReference type="FunFam" id="3.40.50.300:FF:000764">
    <property type="entry name" value="Midasin"/>
    <property type="match status" value="1"/>
</dbReference>
<dbReference type="Pfam" id="PF00092">
    <property type="entry name" value="VWA"/>
    <property type="match status" value="1"/>
</dbReference>
<evidence type="ECO:0000256" key="5">
    <source>
        <dbReference type="ARBA" id="ARBA00022741"/>
    </source>
</evidence>
<feature type="region of interest" description="Disordered" evidence="9">
    <location>
        <begin position="4496"/>
        <end position="5048"/>
    </location>
</feature>
<feature type="compositionally biased region" description="Acidic residues" evidence="9">
    <location>
        <begin position="4612"/>
        <end position="4626"/>
    </location>
</feature>
<dbReference type="PROSITE" id="PS50234">
    <property type="entry name" value="VWFA"/>
    <property type="match status" value="1"/>
</dbReference>
<evidence type="ECO:0000256" key="6">
    <source>
        <dbReference type="ARBA" id="ARBA00022840"/>
    </source>
</evidence>
<evidence type="ECO:0000256" key="1">
    <source>
        <dbReference type="ARBA" id="ARBA00004604"/>
    </source>
</evidence>
<dbReference type="Pfam" id="PF17865">
    <property type="entry name" value="AAA_lid_5"/>
    <property type="match status" value="1"/>
</dbReference>
<feature type="compositionally biased region" description="Acidic residues" evidence="9">
    <location>
        <begin position="3504"/>
        <end position="3514"/>
    </location>
</feature>
<feature type="compositionally biased region" description="Basic and acidic residues" evidence="9">
    <location>
        <begin position="4895"/>
        <end position="4939"/>
    </location>
</feature>
<feature type="domain" description="VWFA" evidence="10">
    <location>
        <begin position="5197"/>
        <end position="5392"/>
    </location>
</feature>
<dbReference type="Pfam" id="PF17867">
    <property type="entry name" value="AAA_lid_7"/>
    <property type="match status" value="3"/>
</dbReference>
<dbReference type="PANTHER" id="PTHR48103:SF2">
    <property type="entry name" value="MIDASIN"/>
    <property type="match status" value="1"/>
</dbReference>
<evidence type="ECO:0000313" key="11">
    <source>
        <dbReference type="EMBL" id="JAQ12273.1"/>
    </source>
</evidence>
<dbReference type="InterPro" id="IPR011704">
    <property type="entry name" value="ATPase_dyneun-rel_AAA"/>
</dbReference>
<dbReference type="InterPro" id="IPR027417">
    <property type="entry name" value="P-loop_NTPase"/>
</dbReference>
<comment type="subcellular location">
    <subcellularLocation>
        <location evidence="1">Nucleus</location>
        <location evidence="1">Nucleolus</location>
    </subcellularLocation>
    <subcellularLocation>
        <location evidence="2">Nucleus</location>
        <location evidence="2">Nucleoplasm</location>
    </subcellularLocation>
</comment>
<keyword evidence="6" id="KW-0067">ATP-binding</keyword>
<evidence type="ECO:0000256" key="2">
    <source>
        <dbReference type="ARBA" id="ARBA00004642"/>
    </source>
</evidence>
<feature type="compositionally biased region" description="Basic and acidic residues" evidence="9">
    <location>
        <begin position="4592"/>
        <end position="4609"/>
    </location>
</feature>
<feature type="compositionally biased region" description="Acidic residues" evidence="9">
    <location>
        <begin position="4670"/>
        <end position="4682"/>
    </location>
</feature>
<dbReference type="InterPro" id="IPR002035">
    <property type="entry name" value="VWF_A"/>
</dbReference>
<dbReference type="GO" id="GO:0005730">
    <property type="term" value="C:nucleolus"/>
    <property type="evidence" value="ECO:0007669"/>
    <property type="project" value="UniProtKB-SubCell"/>
</dbReference>
<feature type="compositionally biased region" description="Basic and acidic residues" evidence="9">
    <location>
        <begin position="3515"/>
        <end position="3529"/>
    </location>
</feature>
<feature type="compositionally biased region" description="Basic and acidic residues" evidence="9">
    <location>
        <begin position="4962"/>
        <end position="4972"/>
    </location>
</feature>
<dbReference type="FunFam" id="3.40.50.300:FF:000142">
    <property type="entry name" value="Midasin"/>
    <property type="match status" value="1"/>
</dbReference>
<feature type="compositionally biased region" description="Acidic residues" evidence="9">
    <location>
        <begin position="4578"/>
        <end position="4591"/>
    </location>
</feature>
<dbReference type="FunFam" id="3.40.50.410:FF:000028">
    <property type="entry name" value="Midasin"/>
    <property type="match status" value="1"/>
</dbReference>
<dbReference type="GO" id="GO:0016887">
    <property type="term" value="F:ATP hydrolysis activity"/>
    <property type="evidence" value="ECO:0007669"/>
    <property type="project" value="InterPro"/>
</dbReference>
<proteinExistence type="inferred from homology"/>
<dbReference type="PIRSF" id="PIRSF010340">
    <property type="entry name" value="Midasin"/>
    <property type="match status" value="1"/>
</dbReference>
<gene>
    <name evidence="11" type="primary">MDN1_0</name>
    <name evidence="11" type="ORF">g.91572</name>
</gene>
<feature type="compositionally biased region" description="Basic and acidic residues" evidence="9">
    <location>
        <begin position="4534"/>
        <end position="4560"/>
    </location>
</feature>
<evidence type="ECO:0000259" key="10">
    <source>
        <dbReference type="PROSITE" id="PS50234"/>
    </source>
</evidence>
<feature type="compositionally biased region" description="Acidic residues" evidence="9">
    <location>
        <begin position="4995"/>
        <end position="5020"/>
    </location>
</feature>
<feature type="compositionally biased region" description="Basic and acidic residues" evidence="9">
    <location>
        <begin position="4654"/>
        <end position="4669"/>
    </location>
</feature>
<dbReference type="InterPro" id="IPR012099">
    <property type="entry name" value="Midasin"/>
</dbReference>
<dbReference type="CDD" id="cd00009">
    <property type="entry name" value="AAA"/>
    <property type="match status" value="1"/>
</dbReference>
<dbReference type="Gene3D" id="3.40.50.410">
    <property type="entry name" value="von Willebrand factor, type A domain"/>
    <property type="match status" value="1"/>
</dbReference>
<dbReference type="SUPFAM" id="SSF52540">
    <property type="entry name" value="P-loop containing nucleoside triphosphate hydrolases"/>
    <property type="match status" value="6"/>
</dbReference>